<proteinExistence type="predicted"/>
<sequence length="361" mass="38801">MPQSSVAQSKMPSAVPRSIGAVRGRSLPYVIGNPRSKLALPMAIGAATTSSDSRKPAAAMPQGQPTTCIAYAFQPAQGQEAILLIPTTALKFELRDQAGQKVLQFLPPSATFLPLVKTTAKPPASSTATAGQQPRHGDPVAAIAPAVPKKQTTLASSATSTNDKMAPATASATTVVKPSFRFQERPVSWNGALRLDFGGEIYSGEAASTALQPNTSSDNKIEPVKAIPGREDIEEGKRKAYVRYGSNNELIKKILDGRVVVAKDESAWPDDSSSSRKERISWLTSKVRSALVETEQTKIRLQQKAAEVSEANDLFRYKLVRFQQLAALMNSDEFHKATVEAELEQMQNVRELALAGTICAL</sequence>
<dbReference type="Proteomes" id="UP000821865">
    <property type="component" value="Chromosome 5"/>
</dbReference>
<organism evidence="1 2">
    <name type="scientific">Dermacentor silvarum</name>
    <name type="common">Tick</name>
    <dbReference type="NCBI Taxonomy" id="543639"/>
    <lineage>
        <taxon>Eukaryota</taxon>
        <taxon>Metazoa</taxon>
        <taxon>Ecdysozoa</taxon>
        <taxon>Arthropoda</taxon>
        <taxon>Chelicerata</taxon>
        <taxon>Arachnida</taxon>
        <taxon>Acari</taxon>
        <taxon>Parasitiformes</taxon>
        <taxon>Ixodida</taxon>
        <taxon>Ixodoidea</taxon>
        <taxon>Ixodidae</taxon>
        <taxon>Rhipicephalinae</taxon>
        <taxon>Dermacentor</taxon>
    </lineage>
</organism>
<comment type="caution">
    <text evidence="1">The sequence shown here is derived from an EMBL/GenBank/DDBJ whole genome shotgun (WGS) entry which is preliminary data.</text>
</comment>
<gene>
    <name evidence="1" type="ORF">HPB49_021004</name>
</gene>
<evidence type="ECO:0000313" key="2">
    <source>
        <dbReference type="Proteomes" id="UP000821865"/>
    </source>
</evidence>
<reference evidence="1" key="1">
    <citation type="submission" date="2020-05" db="EMBL/GenBank/DDBJ databases">
        <title>Large-scale comparative analyses of tick genomes elucidate their genetic diversity and vector capacities.</title>
        <authorList>
            <person name="Jia N."/>
            <person name="Wang J."/>
            <person name="Shi W."/>
            <person name="Du L."/>
            <person name="Sun Y."/>
            <person name="Zhan W."/>
            <person name="Jiang J."/>
            <person name="Wang Q."/>
            <person name="Zhang B."/>
            <person name="Ji P."/>
            <person name="Sakyi L.B."/>
            <person name="Cui X."/>
            <person name="Yuan T."/>
            <person name="Jiang B."/>
            <person name="Yang W."/>
            <person name="Lam T.T.-Y."/>
            <person name="Chang Q."/>
            <person name="Ding S."/>
            <person name="Wang X."/>
            <person name="Zhu J."/>
            <person name="Ruan X."/>
            <person name="Zhao L."/>
            <person name="Wei J."/>
            <person name="Que T."/>
            <person name="Du C."/>
            <person name="Cheng J."/>
            <person name="Dai P."/>
            <person name="Han X."/>
            <person name="Huang E."/>
            <person name="Gao Y."/>
            <person name="Liu J."/>
            <person name="Shao H."/>
            <person name="Ye R."/>
            <person name="Li L."/>
            <person name="Wei W."/>
            <person name="Wang X."/>
            <person name="Wang C."/>
            <person name="Yang T."/>
            <person name="Huo Q."/>
            <person name="Li W."/>
            <person name="Guo W."/>
            <person name="Chen H."/>
            <person name="Zhou L."/>
            <person name="Ni X."/>
            <person name="Tian J."/>
            <person name="Zhou Y."/>
            <person name="Sheng Y."/>
            <person name="Liu T."/>
            <person name="Pan Y."/>
            <person name="Xia L."/>
            <person name="Li J."/>
            <person name="Zhao F."/>
            <person name="Cao W."/>
        </authorList>
    </citation>
    <scope>NUCLEOTIDE SEQUENCE</scope>
    <source>
        <strain evidence="1">Dsil-2018</strain>
    </source>
</reference>
<protein>
    <submittedName>
        <fullName evidence="1">Uncharacterized protein</fullName>
    </submittedName>
</protein>
<evidence type="ECO:0000313" key="1">
    <source>
        <dbReference type="EMBL" id="KAH7950213.1"/>
    </source>
</evidence>
<accession>A0ACB8CTG2</accession>
<dbReference type="EMBL" id="CM023474">
    <property type="protein sequence ID" value="KAH7950213.1"/>
    <property type="molecule type" value="Genomic_DNA"/>
</dbReference>
<name>A0ACB8CTG2_DERSI</name>
<keyword evidence="2" id="KW-1185">Reference proteome</keyword>